<keyword evidence="8 15" id="KW-0819">tRNA processing</keyword>
<evidence type="ECO:0000256" key="9">
    <source>
        <dbReference type="ARBA" id="ARBA00022722"/>
    </source>
</evidence>
<evidence type="ECO:0000256" key="3">
    <source>
        <dbReference type="ARBA" id="ARBA00010183"/>
    </source>
</evidence>
<keyword evidence="14 15" id="KW-0694">RNA-binding</keyword>
<keyword evidence="19" id="KW-1185">Reference proteome</keyword>
<dbReference type="OrthoDB" id="9805026at2"/>
<comment type="catalytic activity">
    <reaction evidence="1 15">
        <text>Endonucleolytic cleavage to 5'-phosphomonoester.</text>
        <dbReference type="EC" id="3.1.26.3"/>
    </reaction>
</comment>
<evidence type="ECO:0000256" key="15">
    <source>
        <dbReference type="HAMAP-Rule" id="MF_00104"/>
    </source>
</evidence>
<evidence type="ECO:0000256" key="4">
    <source>
        <dbReference type="ARBA" id="ARBA00011738"/>
    </source>
</evidence>
<feature type="domain" description="RNase III" evidence="17">
    <location>
        <begin position="6"/>
        <end position="128"/>
    </location>
</feature>
<feature type="active site" evidence="15">
    <location>
        <position position="45"/>
    </location>
</feature>
<dbReference type="CDD" id="cd00593">
    <property type="entry name" value="RIBOc"/>
    <property type="match status" value="1"/>
</dbReference>
<proteinExistence type="inferred from homology"/>
<dbReference type="Gene3D" id="3.30.160.20">
    <property type="match status" value="1"/>
</dbReference>
<dbReference type="HAMAP" id="MF_00104">
    <property type="entry name" value="RNase_III"/>
    <property type="match status" value="1"/>
</dbReference>
<comment type="function">
    <text evidence="15">Digests double-stranded RNA. Involved in the processing of primary rRNA transcript to yield the immediate precursors to the large and small rRNAs (23S and 16S). Processes some mRNAs, and tRNAs when they are encoded in the rRNA operon. Processes pre-crRNA and tracrRNA of type II CRISPR loci if present in the organism.</text>
</comment>
<dbReference type="SMART" id="SM00535">
    <property type="entry name" value="RIBOc"/>
    <property type="match status" value="1"/>
</dbReference>
<dbReference type="GO" id="GO:0008033">
    <property type="term" value="P:tRNA processing"/>
    <property type="evidence" value="ECO:0007669"/>
    <property type="project" value="UniProtKB-KW"/>
</dbReference>
<dbReference type="GO" id="GO:0019843">
    <property type="term" value="F:rRNA binding"/>
    <property type="evidence" value="ECO:0007669"/>
    <property type="project" value="UniProtKB-KW"/>
</dbReference>
<keyword evidence="13 15" id="KW-0460">Magnesium</keyword>
<dbReference type="PROSITE" id="PS50142">
    <property type="entry name" value="RNASE_3_2"/>
    <property type="match status" value="1"/>
</dbReference>
<dbReference type="GO" id="GO:0003725">
    <property type="term" value="F:double-stranded RNA binding"/>
    <property type="evidence" value="ECO:0007669"/>
    <property type="project" value="TreeGrafter"/>
</dbReference>
<name>A0A143WPG9_9ENTR</name>
<dbReference type="GO" id="GO:0005737">
    <property type="term" value="C:cytoplasm"/>
    <property type="evidence" value="ECO:0007669"/>
    <property type="project" value="UniProtKB-SubCell"/>
</dbReference>
<dbReference type="Proteomes" id="UP000095697">
    <property type="component" value="Chromosome I"/>
</dbReference>
<dbReference type="RefSeq" id="WP_067568894.1">
    <property type="nucleotide sequence ID" value="NZ_LN999831.1"/>
</dbReference>
<evidence type="ECO:0000256" key="8">
    <source>
        <dbReference type="ARBA" id="ARBA00022694"/>
    </source>
</evidence>
<keyword evidence="15" id="KW-0699">rRNA-binding</keyword>
<evidence type="ECO:0000256" key="13">
    <source>
        <dbReference type="ARBA" id="ARBA00022842"/>
    </source>
</evidence>
<dbReference type="GO" id="GO:0006364">
    <property type="term" value="P:rRNA processing"/>
    <property type="evidence" value="ECO:0007669"/>
    <property type="project" value="UniProtKB-UniRule"/>
</dbReference>
<comment type="subunit">
    <text evidence="4 15">Homodimer.</text>
</comment>
<evidence type="ECO:0000256" key="5">
    <source>
        <dbReference type="ARBA" id="ARBA00022490"/>
    </source>
</evidence>
<protein>
    <recommendedName>
        <fullName evidence="15">Ribonuclease 3</fullName>
        <ecNumber evidence="15">3.1.26.3</ecNumber>
    </recommendedName>
    <alternativeName>
        <fullName evidence="15">Ribonuclease III</fullName>
        <shortName evidence="15">RNase III</shortName>
    </alternativeName>
</protein>
<gene>
    <name evidence="15 18" type="primary">rnc</name>
    <name evidence="18" type="ORF">PMARG_ME00003</name>
</gene>
<evidence type="ECO:0000256" key="1">
    <source>
        <dbReference type="ARBA" id="ARBA00000109"/>
    </source>
</evidence>
<keyword evidence="5 15" id="KW-0963">Cytoplasm</keyword>
<evidence type="ECO:0000313" key="18">
    <source>
        <dbReference type="EMBL" id="CUX95628.1"/>
    </source>
</evidence>
<accession>A0A143WPG9</accession>
<comment type="subcellular location">
    <subcellularLocation>
        <location evidence="2 15">Cytoplasm</location>
    </subcellularLocation>
</comment>
<dbReference type="Pfam" id="PF14622">
    <property type="entry name" value="Ribonucleas_3_3"/>
    <property type="match status" value="1"/>
</dbReference>
<evidence type="ECO:0000259" key="16">
    <source>
        <dbReference type="PROSITE" id="PS50137"/>
    </source>
</evidence>
<dbReference type="InterPro" id="IPR014720">
    <property type="entry name" value="dsRBD_dom"/>
</dbReference>
<dbReference type="GO" id="GO:0004525">
    <property type="term" value="F:ribonuclease III activity"/>
    <property type="evidence" value="ECO:0007669"/>
    <property type="project" value="UniProtKB-UniRule"/>
</dbReference>
<evidence type="ECO:0000256" key="7">
    <source>
        <dbReference type="ARBA" id="ARBA00022664"/>
    </source>
</evidence>
<dbReference type="GO" id="GO:0046872">
    <property type="term" value="F:metal ion binding"/>
    <property type="evidence" value="ECO:0007669"/>
    <property type="project" value="UniProtKB-KW"/>
</dbReference>
<dbReference type="EC" id="3.1.26.3" evidence="15"/>
<dbReference type="PANTHER" id="PTHR11207">
    <property type="entry name" value="RIBONUCLEASE III"/>
    <property type="match status" value="1"/>
</dbReference>
<dbReference type="InterPro" id="IPR000999">
    <property type="entry name" value="RNase_III_dom"/>
</dbReference>
<dbReference type="AlphaFoldDB" id="A0A143WPG9"/>
<evidence type="ECO:0000256" key="14">
    <source>
        <dbReference type="ARBA" id="ARBA00022884"/>
    </source>
</evidence>
<dbReference type="InterPro" id="IPR011907">
    <property type="entry name" value="RNase_III"/>
</dbReference>
<feature type="domain" description="DRBM" evidence="16">
    <location>
        <begin position="155"/>
        <end position="225"/>
    </location>
</feature>
<dbReference type="PATRIC" id="fig|1778264.3.peg.4"/>
<sequence>MDLTLINSLQKKIGYYFQQHDLLLQALTHRSANINHNERLEFLGDSILNYVIANAIYQRFPNADEGNMSRMRATLVRGKTLTEIAKELNLGNCLLLGPGELKSGGFYRDSILANTVEALFGSVFLDSDIKTVEKIILKWYQTRLTKIIPGDTQKDSKTRLQEYLQRRHLPLPIYMMVQIHGDAHDQNFIIHCQVSGLIQTVIGNGLSRRKAEQNAAKQALKLLNIE</sequence>
<evidence type="ECO:0000256" key="12">
    <source>
        <dbReference type="ARBA" id="ARBA00022801"/>
    </source>
</evidence>
<dbReference type="FunFam" id="1.10.1520.10:FF:000001">
    <property type="entry name" value="Ribonuclease 3"/>
    <property type="match status" value="1"/>
</dbReference>
<dbReference type="CDD" id="cd10845">
    <property type="entry name" value="DSRM_RNAse_III_family"/>
    <property type="match status" value="1"/>
</dbReference>
<evidence type="ECO:0000256" key="10">
    <source>
        <dbReference type="ARBA" id="ARBA00022723"/>
    </source>
</evidence>
<dbReference type="Gene3D" id="1.10.1520.10">
    <property type="entry name" value="Ribonuclease III domain"/>
    <property type="match status" value="1"/>
</dbReference>
<evidence type="ECO:0000256" key="2">
    <source>
        <dbReference type="ARBA" id="ARBA00004496"/>
    </source>
</evidence>
<organism evidence="18 19">
    <name type="scientific">Candidatus Mikella endobia</name>
    <dbReference type="NCBI Taxonomy" id="1778264"/>
    <lineage>
        <taxon>Bacteria</taxon>
        <taxon>Pseudomonadati</taxon>
        <taxon>Pseudomonadota</taxon>
        <taxon>Gammaproteobacteria</taxon>
        <taxon>Enterobacterales</taxon>
        <taxon>Enterobacteriaceae</taxon>
        <taxon>Candidatus Mikella</taxon>
    </lineage>
</organism>
<dbReference type="NCBIfam" id="TIGR02191">
    <property type="entry name" value="RNaseIII"/>
    <property type="match status" value="1"/>
</dbReference>
<dbReference type="PANTHER" id="PTHR11207:SF0">
    <property type="entry name" value="RIBONUCLEASE 3"/>
    <property type="match status" value="1"/>
</dbReference>
<feature type="binding site" evidence="15">
    <location>
        <position position="41"/>
    </location>
    <ligand>
        <name>Mg(2+)</name>
        <dbReference type="ChEBI" id="CHEBI:18420"/>
    </ligand>
</feature>
<dbReference type="SUPFAM" id="SSF54768">
    <property type="entry name" value="dsRNA-binding domain-like"/>
    <property type="match status" value="1"/>
</dbReference>
<evidence type="ECO:0000259" key="17">
    <source>
        <dbReference type="PROSITE" id="PS50142"/>
    </source>
</evidence>
<feature type="binding site" evidence="15">
    <location>
        <position position="114"/>
    </location>
    <ligand>
        <name>Mg(2+)</name>
        <dbReference type="ChEBI" id="CHEBI:18420"/>
    </ligand>
</feature>
<dbReference type="SUPFAM" id="SSF69065">
    <property type="entry name" value="RNase III domain-like"/>
    <property type="match status" value="1"/>
</dbReference>
<comment type="similarity">
    <text evidence="3">Belongs to the ribonuclease III family.</text>
</comment>
<keyword evidence="9 15" id="KW-0540">Nuclease</keyword>
<dbReference type="GO" id="GO:0006397">
    <property type="term" value="P:mRNA processing"/>
    <property type="evidence" value="ECO:0007669"/>
    <property type="project" value="UniProtKB-UniRule"/>
</dbReference>
<keyword evidence="6 15" id="KW-0698">rRNA processing</keyword>
<evidence type="ECO:0000313" key="19">
    <source>
        <dbReference type="Proteomes" id="UP000095697"/>
    </source>
</evidence>
<dbReference type="FunFam" id="3.30.160.20:FF:000003">
    <property type="entry name" value="Ribonuclease 3"/>
    <property type="match status" value="1"/>
</dbReference>
<keyword evidence="10 15" id="KW-0479">Metal-binding</keyword>
<evidence type="ECO:0000256" key="11">
    <source>
        <dbReference type="ARBA" id="ARBA00022759"/>
    </source>
</evidence>
<keyword evidence="12 15" id="KW-0378">Hydrolase</keyword>
<dbReference type="GO" id="GO:0042802">
    <property type="term" value="F:identical protein binding"/>
    <property type="evidence" value="ECO:0007669"/>
    <property type="project" value="UniProtKB-ARBA"/>
</dbReference>
<dbReference type="KEGG" id="cmik:PMARG_ME00003"/>
<dbReference type="SMART" id="SM00358">
    <property type="entry name" value="DSRM"/>
    <property type="match status" value="1"/>
</dbReference>
<dbReference type="EMBL" id="LN999831">
    <property type="protein sequence ID" value="CUX95628.1"/>
    <property type="molecule type" value="Genomic_DNA"/>
</dbReference>
<dbReference type="GO" id="GO:0010468">
    <property type="term" value="P:regulation of gene expression"/>
    <property type="evidence" value="ECO:0007669"/>
    <property type="project" value="TreeGrafter"/>
</dbReference>
<dbReference type="Pfam" id="PF00035">
    <property type="entry name" value="dsrm"/>
    <property type="match status" value="1"/>
</dbReference>
<feature type="active site" evidence="15">
    <location>
        <position position="117"/>
    </location>
</feature>
<evidence type="ECO:0000256" key="6">
    <source>
        <dbReference type="ARBA" id="ARBA00022552"/>
    </source>
</evidence>
<reference evidence="19" key="1">
    <citation type="submission" date="2016-01" db="EMBL/GenBank/DDBJ databases">
        <authorList>
            <person name="Husnik F."/>
        </authorList>
    </citation>
    <scope>NUCLEOTIDE SEQUENCE [LARGE SCALE GENOMIC DNA]</scope>
</reference>
<feature type="binding site" evidence="15">
    <location>
        <position position="117"/>
    </location>
    <ligand>
        <name>Mg(2+)</name>
        <dbReference type="ChEBI" id="CHEBI:18420"/>
    </ligand>
</feature>
<dbReference type="PROSITE" id="PS00517">
    <property type="entry name" value="RNASE_3_1"/>
    <property type="match status" value="1"/>
</dbReference>
<dbReference type="InterPro" id="IPR036389">
    <property type="entry name" value="RNase_III_sf"/>
</dbReference>
<keyword evidence="7 15" id="KW-0507">mRNA processing</keyword>
<dbReference type="STRING" id="1778264.PMARG_ME00003"/>
<dbReference type="PROSITE" id="PS50137">
    <property type="entry name" value="DS_RBD"/>
    <property type="match status" value="1"/>
</dbReference>
<comment type="cofactor">
    <cofactor evidence="15">
        <name>Mg(2+)</name>
        <dbReference type="ChEBI" id="CHEBI:18420"/>
    </cofactor>
</comment>
<keyword evidence="11 15" id="KW-0255">Endonuclease</keyword>